<dbReference type="AlphaFoldDB" id="A0A077ZQW8"/>
<accession>A0A077ZQW8</accession>
<evidence type="ECO:0000313" key="2">
    <source>
        <dbReference type="Proteomes" id="UP000030665"/>
    </source>
</evidence>
<gene>
    <name evidence="1" type="ORF">TTRE_0000965101</name>
</gene>
<reference evidence="1" key="2">
    <citation type="submission" date="2014-03" db="EMBL/GenBank/DDBJ databases">
        <title>The whipworm genome and dual-species transcriptomics of an intimate host-pathogen interaction.</title>
        <authorList>
            <person name="Foth B.J."/>
            <person name="Tsai I.J."/>
            <person name="Reid A.J."/>
            <person name="Bancroft A.J."/>
            <person name="Nichol S."/>
            <person name="Tracey A."/>
            <person name="Holroyd N."/>
            <person name="Cotton J.A."/>
            <person name="Stanley E.J."/>
            <person name="Zarowiecki M."/>
            <person name="Liu J.Z."/>
            <person name="Huckvale T."/>
            <person name="Cooper P.J."/>
            <person name="Grencis R.K."/>
            <person name="Berriman M."/>
        </authorList>
    </citation>
    <scope>NUCLEOTIDE SEQUENCE [LARGE SCALE GENOMIC DNA]</scope>
</reference>
<feature type="non-terminal residue" evidence="1">
    <location>
        <position position="1"/>
    </location>
</feature>
<proteinExistence type="predicted"/>
<dbReference type="Proteomes" id="UP000030665">
    <property type="component" value="Unassembled WGS sequence"/>
</dbReference>
<dbReference type="EMBL" id="HG808197">
    <property type="protein sequence ID" value="CDW61210.1"/>
    <property type="molecule type" value="Genomic_DNA"/>
</dbReference>
<dbReference type="OrthoDB" id="5866503at2759"/>
<protein>
    <submittedName>
        <fullName evidence="1">Uncharacterized protein</fullName>
    </submittedName>
</protein>
<organism evidence="1 2">
    <name type="scientific">Trichuris trichiura</name>
    <name type="common">Whipworm</name>
    <name type="synonym">Trichocephalus trichiurus</name>
    <dbReference type="NCBI Taxonomy" id="36087"/>
    <lineage>
        <taxon>Eukaryota</taxon>
        <taxon>Metazoa</taxon>
        <taxon>Ecdysozoa</taxon>
        <taxon>Nematoda</taxon>
        <taxon>Enoplea</taxon>
        <taxon>Dorylaimia</taxon>
        <taxon>Trichinellida</taxon>
        <taxon>Trichuridae</taxon>
        <taxon>Trichuris</taxon>
    </lineage>
</organism>
<name>A0A077ZQW8_TRITR</name>
<keyword evidence="2" id="KW-1185">Reference proteome</keyword>
<reference evidence="1" key="1">
    <citation type="submission" date="2014-01" db="EMBL/GenBank/DDBJ databases">
        <authorList>
            <person name="Aslett M."/>
        </authorList>
    </citation>
    <scope>NUCLEOTIDE SEQUENCE</scope>
</reference>
<sequence length="321" mass="35481">AKYGYETDSEQVPRGKVEKNFEERVQQDVKPFGSKPMELPSCGRHSVETGRTGVLRCQQPVNRLAGARPLSNVRAPNDAFADQWRHERRAMEHRPAGALSQSEQLARWSARREEGAWRDHRSAKSLPACRDVSRALDQSATGVQLARKSLTRATTVNGETRVLCAWLLCLHHADPVTAAAGGGDGRTAVPLDPSPLFLTTRPEQRTVGPADSERARCYPKDGELCMSRTKPEETLVEVRSGVDVQITRPTFSLRIAGVRMQFYPVKRMIRGIGDAMSSSYSQTLNGCRARARLEPPSVQILVAVAIIQVRTLKAEVEKGSM</sequence>
<evidence type="ECO:0000313" key="1">
    <source>
        <dbReference type="EMBL" id="CDW61210.1"/>
    </source>
</evidence>